<keyword evidence="3" id="KW-1185">Reference proteome</keyword>
<reference evidence="1 4" key="1">
    <citation type="submission" date="2018-01" db="EMBL/GenBank/DDBJ databases">
        <authorList>
            <person name="Paulsen S."/>
            <person name="Gram L.K."/>
        </authorList>
    </citation>
    <scope>NUCLEOTIDE SEQUENCE [LARGE SCALE GENOMIC DNA]</scope>
    <source>
        <strain evidence="1 4">S3790</strain>
        <strain evidence="2">S3895</strain>
    </source>
</reference>
<reference evidence="3 4" key="2">
    <citation type="submission" date="2019-06" db="EMBL/GenBank/DDBJ databases">
        <title>Co-occurence of chitin degradation, pigmentation and bioactivity in marine Pseudoalteromonas.</title>
        <authorList>
            <person name="Sonnenschein E.C."/>
            <person name="Bech P.K."/>
        </authorList>
    </citation>
    <scope>NUCLEOTIDE SEQUENCE [LARGE SCALE GENOMIC DNA]</scope>
    <source>
        <strain evidence="4">S3790</strain>
        <strain evidence="2 3">S3895</strain>
    </source>
</reference>
<organism evidence="1 4">
    <name type="scientific">Pseudoalteromonas aurantia</name>
    <dbReference type="NCBI Taxonomy" id="43654"/>
    <lineage>
        <taxon>Bacteria</taxon>
        <taxon>Pseudomonadati</taxon>
        <taxon>Pseudomonadota</taxon>
        <taxon>Gammaproteobacteria</taxon>
        <taxon>Alteromonadales</taxon>
        <taxon>Pseudoalteromonadaceae</taxon>
        <taxon>Pseudoalteromonas</taxon>
    </lineage>
</organism>
<accession>A0A5S3V6P9</accession>
<dbReference type="OrthoDB" id="6402191at2"/>
<gene>
    <name evidence="1" type="ORF">CWC19_16395</name>
    <name evidence="2" type="ORF">CWC20_15180</name>
</gene>
<reference evidence="1" key="3">
    <citation type="submission" date="2019-09" db="EMBL/GenBank/DDBJ databases">
        <title>Co-occurence of chitin degradation, pigmentation and bioactivity in marine Pseudoalteromonas.</title>
        <authorList>
            <person name="Sonnenschein E.C."/>
            <person name="Bech P.K."/>
        </authorList>
    </citation>
    <scope>NUCLEOTIDE SEQUENCE</scope>
    <source>
        <strain evidence="1">S3790</strain>
    </source>
</reference>
<comment type="caution">
    <text evidence="1">The sequence shown here is derived from an EMBL/GenBank/DDBJ whole genome shotgun (WGS) entry which is preliminary data.</text>
</comment>
<protein>
    <submittedName>
        <fullName evidence="1">Uncharacterized protein</fullName>
    </submittedName>
</protein>
<dbReference type="AlphaFoldDB" id="A0A5S3V6P9"/>
<dbReference type="RefSeq" id="WP_138592853.1">
    <property type="nucleotide sequence ID" value="NZ_PNBW01000078.1"/>
</dbReference>
<evidence type="ECO:0000313" key="3">
    <source>
        <dbReference type="Proteomes" id="UP000307164"/>
    </source>
</evidence>
<evidence type="ECO:0000313" key="2">
    <source>
        <dbReference type="EMBL" id="TMO72583.1"/>
    </source>
</evidence>
<dbReference type="Proteomes" id="UP000307217">
    <property type="component" value="Unassembled WGS sequence"/>
</dbReference>
<dbReference type="EMBL" id="PNBX01000077">
    <property type="protein sequence ID" value="TMO66348.1"/>
    <property type="molecule type" value="Genomic_DNA"/>
</dbReference>
<name>A0A5S3V6P9_9GAMM</name>
<evidence type="ECO:0000313" key="1">
    <source>
        <dbReference type="EMBL" id="TMO66348.1"/>
    </source>
</evidence>
<dbReference type="EMBL" id="PNBW01000078">
    <property type="protein sequence ID" value="TMO72583.1"/>
    <property type="molecule type" value="Genomic_DNA"/>
</dbReference>
<evidence type="ECO:0000313" key="4">
    <source>
        <dbReference type="Proteomes" id="UP000307217"/>
    </source>
</evidence>
<dbReference type="Proteomes" id="UP000307164">
    <property type="component" value="Unassembled WGS sequence"/>
</dbReference>
<proteinExistence type="predicted"/>
<sequence length="108" mass="12629">MYKPRHQTKTRNPKADKVTVSPFIGEVLAELQRAPHKVKIIQDNCDHYKTQIHLKRGFLTAIERIELVLIIDNDIGRITQQILANDYIGNRIRRYPLLFRGILDNTHT</sequence>